<comment type="subcellular location">
    <subcellularLocation>
        <location evidence="1 11">Nucleus</location>
    </subcellularLocation>
</comment>
<dbReference type="InterPro" id="IPR028651">
    <property type="entry name" value="ING_fam"/>
</dbReference>
<feature type="site" description="Histone H3K4me3 binding" evidence="8">
    <location>
        <position position="563"/>
    </location>
</feature>
<feature type="binding site" evidence="9">
    <location>
        <position position="573"/>
    </location>
    <ligand>
        <name>Zn(2+)</name>
        <dbReference type="ChEBI" id="CHEBI:29105"/>
        <label>1</label>
    </ligand>
</feature>
<dbReference type="GO" id="GO:0005634">
    <property type="term" value="C:nucleus"/>
    <property type="evidence" value="ECO:0007669"/>
    <property type="project" value="UniProtKB-SubCell"/>
</dbReference>
<feature type="compositionally biased region" description="Gly residues" evidence="12">
    <location>
        <begin position="257"/>
        <end position="294"/>
    </location>
</feature>
<sequence>MATHPLPPAGGGPPNPAHLPLFTVLSAYADALDALPLDLTRSFSDLRELDAVLGTHLTSLTSRLDNLAAALADPELTPAQRLRALKDCAEEARAYKEGGEDKIRVAVNTAETIASHADFIDRLANGILASTIPELAPALRPVSGRFLHHSRIPYDAARDRYMVDTVGEDDMPESYNSVDYAVAELKAQAAANGELTGSSKSNHALASRFSLNLHAGSTGSSFGMLGPSYTTHHGAGAAAAAAAAAAVLRGPGAASAGAGGAQAGGSGAAGAGNGGTSASGQHGSGSGSGEGSGSGSSYNRSGASGSAHGETRSGSGGGHGSSGSSNKKGSTGAGGSTTSGSKRSAAAAGLLVGGSTSAPDSRGGSSSNIVHGGASGVNSSSQASSSHHHHRGSVDRSGSGGAGASSHGSHAPASGYNERQSAHHVSGSTAGAPSHSRSGSSNQYSQHSHNSGGNGSGSAAHGSYGPEGNQHHRSAHSSSHAHHSSSSSSGPAQHSISLRESNKHANSSSSTTSSSRTAAQAAAAAAAAAASSNSGGAGGEDQEDQTRYCYCQQVSYGEMIACDSRDCPYEWFHLVCANLTEIPGEGTKWYCDHCLEKRAKKKGKSSTRRAR</sequence>
<feature type="region of interest" description="Disordered" evidence="12">
    <location>
        <begin position="252"/>
        <end position="519"/>
    </location>
</feature>
<comment type="similarity">
    <text evidence="2 11">Belongs to the ING family.</text>
</comment>
<dbReference type="SUPFAM" id="SSF57903">
    <property type="entry name" value="FYVE/PHD zinc finger"/>
    <property type="match status" value="1"/>
</dbReference>
<feature type="site" description="Histone H3K4me3 binding" evidence="8">
    <location>
        <position position="571"/>
    </location>
</feature>
<dbReference type="Pfam" id="PF12998">
    <property type="entry name" value="ING"/>
    <property type="match status" value="1"/>
</dbReference>
<feature type="compositionally biased region" description="Basic residues" evidence="12">
    <location>
        <begin position="471"/>
        <end position="483"/>
    </location>
</feature>
<comment type="caution">
    <text evidence="14">The sequence shown here is derived from an EMBL/GenBank/DDBJ whole genome shotgun (WGS) entry which is preliminary data.</text>
</comment>
<dbReference type="GO" id="GO:0006355">
    <property type="term" value="P:regulation of DNA-templated transcription"/>
    <property type="evidence" value="ECO:0007669"/>
    <property type="project" value="TreeGrafter"/>
</dbReference>
<feature type="binding site" evidence="9">
    <location>
        <position position="549"/>
    </location>
    <ligand>
        <name>Zn(2+)</name>
        <dbReference type="ChEBI" id="CHEBI:29105"/>
        <label>1</label>
    </ligand>
</feature>
<dbReference type="InterPro" id="IPR019787">
    <property type="entry name" value="Znf_PHD-finger"/>
</dbReference>
<comment type="function">
    <text evidence="11">Component of an histone acetyltransferase complex.</text>
</comment>
<keyword evidence="4 10" id="KW-0863">Zinc-finger</keyword>
<feature type="compositionally biased region" description="Low complexity" evidence="12">
    <location>
        <begin position="404"/>
        <end position="415"/>
    </location>
</feature>
<dbReference type="PROSITE" id="PS50016">
    <property type="entry name" value="ZF_PHD_2"/>
    <property type="match status" value="1"/>
</dbReference>
<evidence type="ECO:0000256" key="5">
    <source>
        <dbReference type="ARBA" id="ARBA00022833"/>
    </source>
</evidence>
<evidence type="ECO:0000256" key="8">
    <source>
        <dbReference type="PIRSR" id="PIRSR628651-50"/>
    </source>
</evidence>
<dbReference type="InterPro" id="IPR013083">
    <property type="entry name" value="Znf_RING/FYVE/PHD"/>
</dbReference>
<feature type="binding site" evidence="9">
    <location>
        <position position="576"/>
    </location>
    <ligand>
        <name>Zn(2+)</name>
        <dbReference type="ChEBI" id="CHEBI:29105"/>
        <label>1</label>
    </ligand>
</feature>
<feature type="compositionally biased region" description="Low complexity" evidence="12">
    <location>
        <begin position="338"/>
        <end position="358"/>
    </location>
</feature>
<organism evidence="14 15">
    <name type="scientific">Tilletia horrida</name>
    <dbReference type="NCBI Taxonomy" id="155126"/>
    <lineage>
        <taxon>Eukaryota</taxon>
        <taxon>Fungi</taxon>
        <taxon>Dikarya</taxon>
        <taxon>Basidiomycota</taxon>
        <taxon>Ustilaginomycotina</taxon>
        <taxon>Exobasidiomycetes</taxon>
        <taxon>Tilletiales</taxon>
        <taxon>Tilletiaceae</taxon>
        <taxon>Tilletia</taxon>
    </lineage>
</organism>
<keyword evidence="6 11" id="KW-0156">Chromatin regulator</keyword>
<keyword evidence="3 9" id="KW-0479">Metal-binding</keyword>
<evidence type="ECO:0000256" key="12">
    <source>
        <dbReference type="SAM" id="MobiDB-lite"/>
    </source>
</evidence>
<proteinExistence type="inferred from homology"/>
<dbReference type="SMART" id="SM00249">
    <property type="entry name" value="PHD"/>
    <property type="match status" value="1"/>
</dbReference>
<evidence type="ECO:0000256" key="9">
    <source>
        <dbReference type="PIRSR" id="PIRSR628651-51"/>
    </source>
</evidence>
<dbReference type="PANTHER" id="PTHR10333:SF42">
    <property type="entry name" value="INHIBITOR OF GROWTH PROTEIN 5"/>
    <property type="match status" value="1"/>
</dbReference>
<dbReference type="CDD" id="cd15505">
    <property type="entry name" value="PHD_ING"/>
    <property type="match status" value="1"/>
</dbReference>
<dbReference type="PROSITE" id="PS01359">
    <property type="entry name" value="ZF_PHD_1"/>
    <property type="match status" value="1"/>
</dbReference>
<keyword evidence="15" id="KW-1185">Reference proteome</keyword>
<evidence type="ECO:0000256" key="10">
    <source>
        <dbReference type="PROSITE-ProRule" id="PRU00146"/>
    </source>
</evidence>
<evidence type="ECO:0000256" key="2">
    <source>
        <dbReference type="ARBA" id="ARBA00010210"/>
    </source>
</evidence>
<dbReference type="GO" id="GO:0006325">
    <property type="term" value="P:chromatin organization"/>
    <property type="evidence" value="ECO:0007669"/>
    <property type="project" value="UniProtKB-KW"/>
</dbReference>
<feature type="compositionally biased region" description="Low complexity" evidence="12">
    <location>
        <begin position="484"/>
        <end position="496"/>
    </location>
</feature>
<feature type="binding site" evidence="9">
    <location>
        <position position="594"/>
    </location>
    <ligand>
        <name>Zn(2+)</name>
        <dbReference type="ChEBI" id="CHEBI:29105"/>
        <label>2</label>
    </ligand>
</feature>
<dbReference type="InterPro" id="IPR001965">
    <property type="entry name" value="Znf_PHD"/>
</dbReference>
<dbReference type="GO" id="GO:0000785">
    <property type="term" value="C:chromatin"/>
    <property type="evidence" value="ECO:0007669"/>
    <property type="project" value="UniProtKB-ARBA"/>
</dbReference>
<feature type="compositionally biased region" description="Low complexity" evidence="12">
    <location>
        <begin position="376"/>
        <end position="385"/>
    </location>
</feature>
<dbReference type="InterPro" id="IPR019786">
    <property type="entry name" value="Zinc_finger_PHD-type_CS"/>
</dbReference>
<protein>
    <recommendedName>
        <fullName evidence="11">Chromatin modification-related protein</fullName>
    </recommendedName>
</protein>
<dbReference type="CDD" id="cd16859">
    <property type="entry name" value="ING_ING4_5"/>
    <property type="match status" value="1"/>
</dbReference>
<evidence type="ECO:0000313" key="15">
    <source>
        <dbReference type="Proteomes" id="UP001176521"/>
    </source>
</evidence>
<evidence type="ECO:0000256" key="11">
    <source>
        <dbReference type="RuleBase" id="RU361213"/>
    </source>
</evidence>
<dbReference type="InterPro" id="IPR024610">
    <property type="entry name" value="ING_N_histone-binding"/>
</dbReference>
<accession>A0AAN6JKB9</accession>
<dbReference type="SMART" id="SM01408">
    <property type="entry name" value="ING"/>
    <property type="match status" value="1"/>
</dbReference>
<feature type="compositionally biased region" description="Low complexity" evidence="12">
    <location>
        <begin position="295"/>
        <end position="307"/>
    </location>
</feature>
<evidence type="ECO:0000259" key="13">
    <source>
        <dbReference type="PROSITE" id="PS50016"/>
    </source>
</evidence>
<evidence type="ECO:0000256" key="6">
    <source>
        <dbReference type="ARBA" id="ARBA00022853"/>
    </source>
</evidence>
<evidence type="ECO:0000256" key="1">
    <source>
        <dbReference type="ARBA" id="ARBA00004123"/>
    </source>
</evidence>
<feature type="site" description="Histone H3K4me3 binding" evidence="8">
    <location>
        <position position="548"/>
    </location>
</feature>
<dbReference type="Gene3D" id="3.30.40.10">
    <property type="entry name" value="Zinc/RING finger domain, C3HC4 (zinc finger)"/>
    <property type="match status" value="1"/>
</dbReference>
<evidence type="ECO:0000313" key="14">
    <source>
        <dbReference type="EMBL" id="KAK0531630.1"/>
    </source>
</evidence>
<dbReference type="EMBL" id="JAPDMQ010000180">
    <property type="protein sequence ID" value="KAK0531630.1"/>
    <property type="molecule type" value="Genomic_DNA"/>
</dbReference>
<comment type="domain">
    <text evidence="11">The PHD-type zinc finger mediates the binding to H3K4me3.</text>
</comment>
<name>A0AAN6JKB9_9BASI</name>
<dbReference type="InterPro" id="IPR011011">
    <property type="entry name" value="Znf_FYVE_PHD"/>
</dbReference>
<evidence type="ECO:0000256" key="7">
    <source>
        <dbReference type="ARBA" id="ARBA00023242"/>
    </source>
</evidence>
<feature type="compositionally biased region" description="Low complexity" evidence="12">
    <location>
        <begin position="505"/>
        <end position="519"/>
    </location>
</feature>
<reference evidence="14" key="1">
    <citation type="journal article" date="2023" name="PhytoFront">
        <title>Draft Genome Resources of Seven Strains of Tilletia horrida, Causal Agent of Kernel Smut of Rice.</title>
        <authorList>
            <person name="Khanal S."/>
            <person name="Antony Babu S."/>
            <person name="Zhou X.G."/>
        </authorList>
    </citation>
    <scope>NUCLEOTIDE SEQUENCE</scope>
    <source>
        <strain evidence="14">TX3</strain>
    </source>
</reference>
<evidence type="ECO:0000256" key="4">
    <source>
        <dbReference type="ARBA" id="ARBA00022771"/>
    </source>
</evidence>
<keyword evidence="7 11" id="KW-0539">Nucleus</keyword>
<dbReference type="Gene3D" id="6.10.140.1740">
    <property type="match status" value="1"/>
</dbReference>
<dbReference type="Proteomes" id="UP001176521">
    <property type="component" value="Unassembled WGS sequence"/>
</dbReference>
<evidence type="ECO:0000256" key="3">
    <source>
        <dbReference type="ARBA" id="ARBA00022723"/>
    </source>
</evidence>
<feature type="binding site" evidence="9">
    <location>
        <position position="562"/>
    </location>
    <ligand>
        <name>Zn(2+)</name>
        <dbReference type="ChEBI" id="CHEBI:29105"/>
        <label>2</label>
    </ligand>
</feature>
<dbReference type="AlphaFoldDB" id="A0AAN6JKB9"/>
<dbReference type="GO" id="GO:0008270">
    <property type="term" value="F:zinc ion binding"/>
    <property type="evidence" value="ECO:0007669"/>
    <property type="project" value="UniProtKB-KW"/>
</dbReference>
<feature type="compositionally biased region" description="Low complexity" evidence="12">
    <location>
        <begin position="434"/>
        <end position="464"/>
    </location>
</feature>
<feature type="binding site" evidence="9">
    <location>
        <position position="551"/>
    </location>
    <ligand>
        <name>Zn(2+)</name>
        <dbReference type="ChEBI" id="CHEBI:29105"/>
        <label>1</label>
    </ligand>
</feature>
<feature type="binding site" evidence="9">
    <location>
        <position position="567"/>
    </location>
    <ligand>
        <name>Zn(2+)</name>
        <dbReference type="ChEBI" id="CHEBI:29105"/>
        <label>2</label>
    </ligand>
</feature>
<comment type="subunit">
    <text evidence="11">Component of an histone acetyltransferase complex. Interacts with H3K4me3 and to a lesser extent with H3K4me2.</text>
</comment>
<feature type="binding site" evidence="9">
    <location>
        <position position="591"/>
    </location>
    <ligand>
        <name>Zn(2+)</name>
        <dbReference type="ChEBI" id="CHEBI:29105"/>
        <label>2</label>
    </ligand>
</feature>
<gene>
    <name evidence="14" type="ORF">OC842_003548</name>
</gene>
<keyword evidence="5 9" id="KW-0862">Zinc</keyword>
<feature type="site" description="Histone H3K4me3 binding" evidence="8">
    <location>
        <position position="559"/>
    </location>
</feature>
<feature type="domain" description="PHD-type" evidence="13">
    <location>
        <begin position="546"/>
        <end position="597"/>
    </location>
</feature>
<dbReference type="PANTHER" id="PTHR10333">
    <property type="entry name" value="INHIBITOR OF GROWTH PROTEIN"/>
    <property type="match status" value="1"/>
</dbReference>